<dbReference type="RefSeq" id="WP_114809290.1">
    <property type="nucleotide sequence ID" value="NZ_CP139965.1"/>
</dbReference>
<evidence type="ECO:0000256" key="2">
    <source>
        <dbReference type="ARBA" id="ARBA00022801"/>
    </source>
</evidence>
<dbReference type="SUPFAM" id="SSF53474">
    <property type="entry name" value="alpha/beta-Hydrolases"/>
    <property type="match status" value="1"/>
</dbReference>
<name>A0ABZ0WH04_9BURK</name>
<evidence type="ECO:0000313" key="6">
    <source>
        <dbReference type="Proteomes" id="UP001325479"/>
    </source>
</evidence>
<dbReference type="EMBL" id="CP139965">
    <property type="protein sequence ID" value="WQD76577.1"/>
    <property type="molecule type" value="Genomic_DNA"/>
</dbReference>
<evidence type="ECO:0000256" key="3">
    <source>
        <dbReference type="PROSITE-ProRule" id="PRU10038"/>
    </source>
</evidence>
<dbReference type="InterPro" id="IPR029058">
    <property type="entry name" value="AB_hydrolase_fold"/>
</dbReference>
<feature type="domain" description="Alpha/beta hydrolase fold-3" evidence="4">
    <location>
        <begin position="91"/>
        <end position="291"/>
    </location>
</feature>
<sequence>MSWQSALACWVLRRQFRPETLKPSINVRRARARTEKRAWSPRVPPGWHLREQYGATHAPLMGEWLERRANAVSSNTSGANAATSHVATRTILYLHGGGYYFCSPQTHRAIVFGLAVRADARAFSLDYRLAPEHPFPAALDDALAAYRRLIADGTPPQSIVIAGDSAGGGLALATLVALRDAGDALPAGGVLFSPWTDLAATGATLRSNDGVDPMFAGAAIARAAKIYLGETEPTHPYASPLYADLHGLPPLFMQAGSTEVLLDDTRRVADKARAAGVEVELHIWPKMPHVWPIFAPFLPESRRALDDAARFVRRITHAHADQASEMSMV</sequence>
<dbReference type="PANTHER" id="PTHR48081">
    <property type="entry name" value="AB HYDROLASE SUPERFAMILY PROTEIN C4A8.06C"/>
    <property type="match status" value="1"/>
</dbReference>
<dbReference type="InterPro" id="IPR050300">
    <property type="entry name" value="GDXG_lipolytic_enzyme"/>
</dbReference>
<accession>A0ABZ0WH04</accession>
<dbReference type="PROSITE" id="PS01173">
    <property type="entry name" value="LIPASE_GDXG_HIS"/>
    <property type="match status" value="1"/>
</dbReference>
<dbReference type="InterPro" id="IPR002168">
    <property type="entry name" value="Lipase_GDXG_HIS_AS"/>
</dbReference>
<proteinExistence type="inferred from homology"/>
<evidence type="ECO:0000259" key="4">
    <source>
        <dbReference type="Pfam" id="PF07859"/>
    </source>
</evidence>
<organism evidence="5 6">
    <name type="scientific">Paraburkholderia kururiensis</name>
    <dbReference type="NCBI Taxonomy" id="984307"/>
    <lineage>
        <taxon>Bacteria</taxon>
        <taxon>Pseudomonadati</taxon>
        <taxon>Pseudomonadota</taxon>
        <taxon>Betaproteobacteria</taxon>
        <taxon>Burkholderiales</taxon>
        <taxon>Burkholderiaceae</taxon>
        <taxon>Paraburkholderia</taxon>
    </lineage>
</organism>
<protein>
    <submittedName>
        <fullName evidence="5">Alpha/beta hydrolase</fullName>
    </submittedName>
</protein>
<reference evidence="5 6" key="1">
    <citation type="submission" date="2023-12" db="EMBL/GenBank/DDBJ databases">
        <title>Genome sequencing and assembly of bacterial species from a model synthetic community.</title>
        <authorList>
            <person name="Hogle S.L."/>
        </authorList>
    </citation>
    <scope>NUCLEOTIDE SEQUENCE [LARGE SCALE GENOMIC DNA]</scope>
    <source>
        <strain evidence="5 6">HAMBI 2494</strain>
    </source>
</reference>
<feature type="active site" evidence="3">
    <location>
        <position position="165"/>
    </location>
</feature>
<dbReference type="InterPro" id="IPR013094">
    <property type="entry name" value="AB_hydrolase_3"/>
</dbReference>
<dbReference type="Gene3D" id="3.40.50.1820">
    <property type="entry name" value="alpha/beta hydrolase"/>
    <property type="match status" value="1"/>
</dbReference>
<dbReference type="Proteomes" id="UP001325479">
    <property type="component" value="Chromosome"/>
</dbReference>
<keyword evidence="2 5" id="KW-0378">Hydrolase</keyword>
<dbReference type="PROSITE" id="PS01174">
    <property type="entry name" value="LIPASE_GDXG_SER"/>
    <property type="match status" value="1"/>
</dbReference>
<keyword evidence="6" id="KW-1185">Reference proteome</keyword>
<comment type="similarity">
    <text evidence="1">Belongs to the 'GDXG' lipolytic enzyme family.</text>
</comment>
<evidence type="ECO:0000256" key="1">
    <source>
        <dbReference type="ARBA" id="ARBA00010515"/>
    </source>
</evidence>
<dbReference type="Pfam" id="PF07859">
    <property type="entry name" value="Abhydrolase_3"/>
    <property type="match status" value="1"/>
</dbReference>
<dbReference type="InterPro" id="IPR033140">
    <property type="entry name" value="Lipase_GDXG_put_SER_AS"/>
</dbReference>
<gene>
    <name evidence="5" type="ORF">U0042_21145</name>
</gene>
<dbReference type="PANTHER" id="PTHR48081:SF30">
    <property type="entry name" value="ACETYL-HYDROLASE LIPR-RELATED"/>
    <property type="match status" value="1"/>
</dbReference>
<evidence type="ECO:0000313" key="5">
    <source>
        <dbReference type="EMBL" id="WQD76577.1"/>
    </source>
</evidence>
<dbReference type="GO" id="GO:0016787">
    <property type="term" value="F:hydrolase activity"/>
    <property type="evidence" value="ECO:0007669"/>
    <property type="project" value="UniProtKB-KW"/>
</dbReference>